<sequence>MEKRRMKEIFKNLSSKESLNEKLGIQDGINRKVRRRFSDDKLASVRRRLQFNNNPLSAVPQETTSEKYLIENNNNNIQQENDVGISLCENRVHVRKIM</sequence>
<gene>
    <name evidence="1" type="ORF">PAPOLLO_LOCUS16822</name>
</gene>
<dbReference type="EMBL" id="CAJQZP010001125">
    <property type="protein sequence ID" value="CAG5018159.1"/>
    <property type="molecule type" value="Genomic_DNA"/>
</dbReference>
<organism evidence="1 2">
    <name type="scientific">Parnassius apollo</name>
    <name type="common">Apollo butterfly</name>
    <name type="synonym">Papilio apollo</name>
    <dbReference type="NCBI Taxonomy" id="110799"/>
    <lineage>
        <taxon>Eukaryota</taxon>
        <taxon>Metazoa</taxon>
        <taxon>Ecdysozoa</taxon>
        <taxon>Arthropoda</taxon>
        <taxon>Hexapoda</taxon>
        <taxon>Insecta</taxon>
        <taxon>Pterygota</taxon>
        <taxon>Neoptera</taxon>
        <taxon>Endopterygota</taxon>
        <taxon>Lepidoptera</taxon>
        <taxon>Glossata</taxon>
        <taxon>Ditrysia</taxon>
        <taxon>Papilionoidea</taxon>
        <taxon>Papilionidae</taxon>
        <taxon>Parnassiinae</taxon>
        <taxon>Parnassini</taxon>
        <taxon>Parnassius</taxon>
        <taxon>Parnassius</taxon>
    </lineage>
</organism>
<protein>
    <submittedName>
        <fullName evidence="1">(apollo) hypothetical protein</fullName>
    </submittedName>
</protein>
<name>A0A8S3XG04_PARAO</name>
<reference evidence="1" key="1">
    <citation type="submission" date="2021-04" db="EMBL/GenBank/DDBJ databases">
        <authorList>
            <person name="Tunstrom K."/>
        </authorList>
    </citation>
    <scope>NUCLEOTIDE SEQUENCE</scope>
</reference>
<keyword evidence="2" id="KW-1185">Reference proteome</keyword>
<comment type="caution">
    <text evidence="1">The sequence shown here is derived from an EMBL/GenBank/DDBJ whole genome shotgun (WGS) entry which is preliminary data.</text>
</comment>
<accession>A0A8S3XG04</accession>
<dbReference type="AlphaFoldDB" id="A0A8S3XG04"/>
<proteinExistence type="predicted"/>
<evidence type="ECO:0000313" key="2">
    <source>
        <dbReference type="Proteomes" id="UP000691718"/>
    </source>
</evidence>
<evidence type="ECO:0000313" key="1">
    <source>
        <dbReference type="EMBL" id="CAG5018159.1"/>
    </source>
</evidence>
<dbReference type="Proteomes" id="UP000691718">
    <property type="component" value="Unassembled WGS sequence"/>
</dbReference>